<evidence type="ECO:0000313" key="1">
    <source>
        <dbReference type="EMBL" id="GGO83439.1"/>
    </source>
</evidence>
<accession>A0A917ZK40</accession>
<comment type="caution">
    <text evidence="1">The sequence shown here is derived from an EMBL/GenBank/DDBJ whole genome shotgun (WGS) entry which is preliminary data.</text>
</comment>
<reference evidence="1" key="1">
    <citation type="journal article" date="2014" name="Int. J. Syst. Evol. Microbiol.">
        <title>Complete genome sequence of Corynebacterium casei LMG S-19264T (=DSM 44701T), isolated from a smear-ripened cheese.</title>
        <authorList>
            <consortium name="US DOE Joint Genome Institute (JGI-PGF)"/>
            <person name="Walter F."/>
            <person name="Albersmeier A."/>
            <person name="Kalinowski J."/>
            <person name="Ruckert C."/>
        </authorList>
    </citation>
    <scope>NUCLEOTIDE SEQUENCE</scope>
    <source>
        <strain evidence="1">CGMCC 4.7201</strain>
    </source>
</reference>
<gene>
    <name evidence="1" type="ORF">GCM10012280_12440</name>
</gene>
<dbReference type="AlphaFoldDB" id="A0A917ZK40"/>
<sequence length="253" mass="26770">MEGASEGAAFGGRGVGAATAVPLINAQAVNAVVVAPATTRIPGERTMRAQDARGLRCDTKTVDSSSAGAIGPVCGTWPGAEAHVTQQSLRLGRLPVYCLFDIALMEDTGWRMVLTRRAAGIAGVMALMAVVVVQADAGAREPVPPQRRASHPTWFSGFDAGPEPVRKGRTITIGGTLMAREAHTVVLKGKKVKLYFQPKGSSSWYYLGNDVTHSDGRFSVGVRATRDGSFRAVYGGSSAYRKTTSRGDYVDVR</sequence>
<proteinExistence type="predicted"/>
<name>A0A917ZK40_9ACTN</name>
<protein>
    <submittedName>
        <fullName evidence="1">Uncharacterized protein</fullName>
    </submittedName>
</protein>
<organism evidence="1 2">
    <name type="scientific">Wenjunlia tyrosinilytica</name>
    <dbReference type="NCBI Taxonomy" id="1544741"/>
    <lineage>
        <taxon>Bacteria</taxon>
        <taxon>Bacillati</taxon>
        <taxon>Actinomycetota</taxon>
        <taxon>Actinomycetes</taxon>
        <taxon>Kitasatosporales</taxon>
        <taxon>Streptomycetaceae</taxon>
        <taxon>Wenjunlia</taxon>
    </lineage>
</organism>
<dbReference type="EMBL" id="BMMS01000004">
    <property type="protein sequence ID" value="GGO83439.1"/>
    <property type="molecule type" value="Genomic_DNA"/>
</dbReference>
<reference evidence="1" key="2">
    <citation type="submission" date="2020-09" db="EMBL/GenBank/DDBJ databases">
        <authorList>
            <person name="Sun Q."/>
            <person name="Zhou Y."/>
        </authorList>
    </citation>
    <scope>NUCLEOTIDE SEQUENCE</scope>
    <source>
        <strain evidence="1">CGMCC 4.7201</strain>
    </source>
</reference>
<keyword evidence="2" id="KW-1185">Reference proteome</keyword>
<dbReference type="Proteomes" id="UP000641932">
    <property type="component" value="Unassembled WGS sequence"/>
</dbReference>
<evidence type="ECO:0000313" key="2">
    <source>
        <dbReference type="Proteomes" id="UP000641932"/>
    </source>
</evidence>